<sequence length="133" mass="14875">MADKDSERFVLRALAISDFDKGFMQLLGQLTVAGAVSEEQFGDTEKGQIIATGSVLIEHKFLRNCGKVGHIEDVVVDQTVRGQRLGQRIIESLTQFAKDKGCYKVILDCSVENAAFYEKCGYKRKEIQMAAYF</sequence>
<accession>A0A7I4ATV2</accession>
<dbReference type="GO" id="GO:0004343">
    <property type="term" value="F:glucosamine 6-phosphate N-acetyltransferase activity"/>
    <property type="evidence" value="ECO:0007669"/>
    <property type="project" value="UniProtKB-UniRule"/>
</dbReference>
<keyword evidence="4" id="KW-1185">Reference proteome</keyword>
<dbReference type="EC" id="2.3.1.4" evidence="1"/>
<dbReference type="PANTHER" id="PTHR13355">
    <property type="entry name" value="GLUCOSAMINE 6-PHOSPHATE N-ACETYLTRANSFERASE"/>
    <property type="match status" value="1"/>
</dbReference>
<dbReference type="GeneID" id="112291337"/>
<evidence type="ECO:0000313" key="3">
    <source>
        <dbReference type="EnsemblPlants" id="Pp3c14_20090V3.3"/>
    </source>
</evidence>
<dbReference type="InterPro" id="IPR039143">
    <property type="entry name" value="GNPNAT1-like"/>
</dbReference>
<dbReference type="PANTHER" id="PTHR13355:SF11">
    <property type="entry name" value="GLUCOSAMINE 6-PHOSPHATE N-ACETYLTRANSFERASE"/>
    <property type="match status" value="1"/>
</dbReference>
<dbReference type="RefSeq" id="XP_024394346.1">
    <property type="nucleotide sequence ID" value="XM_024538578.2"/>
</dbReference>
<dbReference type="PROSITE" id="PS51186">
    <property type="entry name" value="GNAT"/>
    <property type="match status" value="1"/>
</dbReference>
<dbReference type="InterPro" id="IPR000182">
    <property type="entry name" value="GNAT_dom"/>
</dbReference>
<keyword evidence="1" id="KW-0808">Transferase</keyword>
<organism evidence="3 4">
    <name type="scientific">Physcomitrium patens</name>
    <name type="common">Spreading-leaved earth moss</name>
    <name type="synonym">Physcomitrella patens</name>
    <dbReference type="NCBI Taxonomy" id="3218"/>
    <lineage>
        <taxon>Eukaryota</taxon>
        <taxon>Viridiplantae</taxon>
        <taxon>Streptophyta</taxon>
        <taxon>Embryophyta</taxon>
        <taxon>Bryophyta</taxon>
        <taxon>Bryophytina</taxon>
        <taxon>Bryopsida</taxon>
        <taxon>Funariidae</taxon>
        <taxon>Funariales</taxon>
        <taxon>Funariaceae</taxon>
        <taxon>Physcomitrium</taxon>
    </lineage>
</organism>
<comment type="catalytic activity">
    <reaction evidence="1">
        <text>D-glucosamine 6-phosphate + acetyl-CoA = N-acetyl-D-glucosamine 6-phosphate + CoA + H(+)</text>
        <dbReference type="Rhea" id="RHEA:10292"/>
        <dbReference type="ChEBI" id="CHEBI:15378"/>
        <dbReference type="ChEBI" id="CHEBI:57287"/>
        <dbReference type="ChEBI" id="CHEBI:57288"/>
        <dbReference type="ChEBI" id="CHEBI:57513"/>
        <dbReference type="ChEBI" id="CHEBI:58725"/>
        <dbReference type="EC" id="2.3.1.4"/>
    </reaction>
</comment>
<dbReference type="CDD" id="cd04301">
    <property type="entry name" value="NAT_SF"/>
    <property type="match status" value="1"/>
</dbReference>
<reference evidence="3 4" key="1">
    <citation type="journal article" date="2008" name="Science">
        <title>The Physcomitrella genome reveals evolutionary insights into the conquest of land by plants.</title>
        <authorList>
            <person name="Rensing S."/>
            <person name="Lang D."/>
            <person name="Zimmer A."/>
            <person name="Terry A."/>
            <person name="Salamov A."/>
            <person name="Shapiro H."/>
            <person name="Nishiyama T."/>
            <person name="Perroud P.-F."/>
            <person name="Lindquist E."/>
            <person name="Kamisugi Y."/>
            <person name="Tanahashi T."/>
            <person name="Sakakibara K."/>
            <person name="Fujita T."/>
            <person name="Oishi K."/>
            <person name="Shin-I T."/>
            <person name="Kuroki Y."/>
            <person name="Toyoda A."/>
            <person name="Suzuki Y."/>
            <person name="Hashimoto A."/>
            <person name="Yamaguchi K."/>
            <person name="Sugano A."/>
            <person name="Kohara Y."/>
            <person name="Fujiyama A."/>
            <person name="Anterola A."/>
            <person name="Aoki S."/>
            <person name="Ashton N."/>
            <person name="Barbazuk W.B."/>
            <person name="Barker E."/>
            <person name="Bennetzen J."/>
            <person name="Bezanilla M."/>
            <person name="Blankenship R."/>
            <person name="Cho S.H."/>
            <person name="Dutcher S."/>
            <person name="Estelle M."/>
            <person name="Fawcett J.A."/>
            <person name="Gundlach H."/>
            <person name="Hanada K."/>
            <person name="Heyl A."/>
            <person name="Hicks K.A."/>
            <person name="Hugh J."/>
            <person name="Lohr M."/>
            <person name="Mayer K."/>
            <person name="Melkozernov A."/>
            <person name="Murata T."/>
            <person name="Nelson D."/>
            <person name="Pils B."/>
            <person name="Prigge M."/>
            <person name="Reiss B."/>
            <person name="Renner T."/>
            <person name="Rombauts S."/>
            <person name="Rushton P."/>
            <person name="Sanderfoot A."/>
            <person name="Schween G."/>
            <person name="Shiu S.-H."/>
            <person name="Stueber K."/>
            <person name="Theodoulou F.L."/>
            <person name="Tu H."/>
            <person name="Van de Peer Y."/>
            <person name="Verrier P.J."/>
            <person name="Waters E."/>
            <person name="Wood A."/>
            <person name="Yang L."/>
            <person name="Cove D."/>
            <person name="Cuming A."/>
            <person name="Hasebe M."/>
            <person name="Lucas S."/>
            <person name="Mishler D.B."/>
            <person name="Reski R."/>
            <person name="Grigoriev I."/>
            <person name="Quatrano R.S."/>
            <person name="Boore J.L."/>
        </authorList>
    </citation>
    <scope>NUCLEOTIDE SEQUENCE [LARGE SCALE GENOMIC DNA]</scope>
    <source>
        <strain evidence="3 4">cv. Gransden 2004</strain>
    </source>
</reference>
<gene>
    <name evidence="3" type="primary">LOC112291337</name>
</gene>
<dbReference type="EMBL" id="ABEU02000014">
    <property type="status" value="NOT_ANNOTATED_CDS"/>
    <property type="molecule type" value="Genomic_DNA"/>
</dbReference>
<dbReference type="Gene3D" id="3.40.630.30">
    <property type="match status" value="1"/>
</dbReference>
<feature type="domain" description="N-acetyltransferase" evidence="2">
    <location>
        <begin position="9"/>
        <end position="133"/>
    </location>
</feature>
<dbReference type="SUPFAM" id="SSF55729">
    <property type="entry name" value="Acyl-CoA N-acyltransferases (Nat)"/>
    <property type="match status" value="1"/>
</dbReference>
<dbReference type="Proteomes" id="UP000006727">
    <property type="component" value="Chromosome 14"/>
</dbReference>
<dbReference type="UniPathway" id="UPA00113">
    <property type="reaction ID" value="UER00529"/>
</dbReference>
<dbReference type="AlphaFoldDB" id="A0A7I4ATV2"/>
<proteinExistence type="inferred from homology"/>
<evidence type="ECO:0000259" key="2">
    <source>
        <dbReference type="PROSITE" id="PS51186"/>
    </source>
</evidence>
<comment type="subunit">
    <text evidence="1">Homodimer.</text>
</comment>
<dbReference type="Gramene" id="Pp3c14_20090V3.3">
    <property type="protein sequence ID" value="Pp3c14_20090V3.3"/>
    <property type="gene ID" value="Pp3c14_20090"/>
</dbReference>
<evidence type="ECO:0000256" key="1">
    <source>
        <dbReference type="RuleBase" id="RU365086"/>
    </source>
</evidence>
<dbReference type="GO" id="GO:0006048">
    <property type="term" value="P:UDP-N-acetylglucosamine biosynthetic process"/>
    <property type="evidence" value="ECO:0007669"/>
    <property type="project" value="UniProtKB-UniRule"/>
</dbReference>
<dbReference type="EnsemblPlants" id="Pp3c14_20090V3.3">
    <property type="protein sequence ID" value="Pp3c14_20090V3.3"/>
    <property type="gene ID" value="Pp3c14_20090"/>
</dbReference>
<protein>
    <recommendedName>
        <fullName evidence="1">Glucosamine 6-phosphate N-acetyltransferase</fullName>
        <ecNumber evidence="1">2.3.1.4</ecNumber>
    </recommendedName>
</protein>
<dbReference type="InterPro" id="IPR016181">
    <property type="entry name" value="Acyl_CoA_acyltransferase"/>
</dbReference>
<name>A0A7I4ATV2_PHYPA</name>
<evidence type="ECO:0000313" key="4">
    <source>
        <dbReference type="Proteomes" id="UP000006727"/>
    </source>
</evidence>
<dbReference type="Pfam" id="PF00583">
    <property type="entry name" value="Acetyltransf_1"/>
    <property type="match status" value="1"/>
</dbReference>
<comment type="similarity">
    <text evidence="1">Belongs to the acetyltransferase family. GNA1 subfamily.</text>
</comment>
<comment type="pathway">
    <text evidence="1">Nucleotide-sugar biosynthesis; UDP-N-acetyl-alpha-D-glucosamine biosynthesis; N-acetyl-alpha-D-glucosamine 1-phosphate from alpha-D-glucosamine 6-phosphate (route I): step 1/2.</text>
</comment>
<reference evidence="3 4" key="2">
    <citation type="journal article" date="2018" name="Plant J.">
        <title>The Physcomitrella patens chromosome-scale assembly reveals moss genome structure and evolution.</title>
        <authorList>
            <person name="Lang D."/>
            <person name="Ullrich K.K."/>
            <person name="Murat F."/>
            <person name="Fuchs J."/>
            <person name="Jenkins J."/>
            <person name="Haas F.B."/>
            <person name="Piednoel M."/>
            <person name="Gundlach H."/>
            <person name="Van Bel M."/>
            <person name="Meyberg R."/>
            <person name="Vives C."/>
            <person name="Morata J."/>
            <person name="Symeonidi A."/>
            <person name="Hiss M."/>
            <person name="Muchero W."/>
            <person name="Kamisugi Y."/>
            <person name="Saleh O."/>
            <person name="Blanc G."/>
            <person name="Decker E.L."/>
            <person name="van Gessel N."/>
            <person name="Grimwood J."/>
            <person name="Hayes R.D."/>
            <person name="Graham S.W."/>
            <person name="Gunter L.E."/>
            <person name="McDaniel S.F."/>
            <person name="Hoernstein S.N.W."/>
            <person name="Larsson A."/>
            <person name="Li F.W."/>
            <person name="Perroud P.F."/>
            <person name="Phillips J."/>
            <person name="Ranjan P."/>
            <person name="Rokshar D.S."/>
            <person name="Rothfels C.J."/>
            <person name="Schneider L."/>
            <person name="Shu S."/>
            <person name="Stevenson D.W."/>
            <person name="Thummler F."/>
            <person name="Tillich M."/>
            <person name="Villarreal Aguilar J.C."/>
            <person name="Widiez T."/>
            <person name="Wong G.K."/>
            <person name="Wymore A."/>
            <person name="Zhang Y."/>
            <person name="Zimmer A.D."/>
            <person name="Quatrano R.S."/>
            <person name="Mayer K.F.X."/>
            <person name="Goodstein D."/>
            <person name="Casacuberta J.M."/>
            <person name="Vandepoele K."/>
            <person name="Reski R."/>
            <person name="Cuming A.C."/>
            <person name="Tuskan G.A."/>
            <person name="Maumus F."/>
            <person name="Salse J."/>
            <person name="Schmutz J."/>
            <person name="Rensing S.A."/>
        </authorList>
    </citation>
    <scope>NUCLEOTIDE SEQUENCE [LARGE SCALE GENOMIC DNA]</scope>
    <source>
        <strain evidence="3 4">cv. Gransden 2004</strain>
    </source>
</reference>
<reference evidence="3" key="3">
    <citation type="submission" date="2020-12" db="UniProtKB">
        <authorList>
            <consortium name="EnsemblPlants"/>
        </authorList>
    </citation>
    <scope>IDENTIFICATION</scope>
</reference>
<keyword evidence="1" id="KW-0012">Acyltransferase</keyword>